<organism evidence="1 2">
    <name type="scientific">Microlunatus ginsengisoli</name>
    <dbReference type="NCBI Taxonomy" id="363863"/>
    <lineage>
        <taxon>Bacteria</taxon>
        <taxon>Bacillati</taxon>
        <taxon>Actinomycetota</taxon>
        <taxon>Actinomycetes</taxon>
        <taxon>Propionibacteriales</taxon>
        <taxon>Propionibacteriaceae</taxon>
        <taxon>Microlunatus</taxon>
    </lineage>
</organism>
<evidence type="ECO:0000313" key="1">
    <source>
        <dbReference type="EMBL" id="GAA3620981.1"/>
    </source>
</evidence>
<comment type="caution">
    <text evidence="1">The sequence shown here is derived from an EMBL/GenBank/DDBJ whole genome shotgun (WGS) entry which is preliminary data.</text>
</comment>
<proteinExistence type="predicted"/>
<name>A0ABP6ZVR1_9ACTN</name>
<sequence length="240" mass="25736">MAEAGADRRLPAGDDERFVGYGAMGVPFRSGHYLALRNMQASSVGPAYRTIWHRDPAGRWTIFTTVDPQLSCPRYFGAAADAERVPAIELGWRDDWTLEVSLPGRLSWQLTLVRTAATAALSGMGGAMPEAAWNSSAILSSMSPMVRLMLHAGRIRLAGRTPNGQHFKAAPRAVWRVGGGTARLDGHDLGPLGPLREQTRLGDFWLPQSGLFFAGGARFSATAQSVGPVAAGSRRAAVRP</sequence>
<dbReference type="Proteomes" id="UP001501490">
    <property type="component" value="Unassembled WGS sequence"/>
</dbReference>
<evidence type="ECO:0000313" key="2">
    <source>
        <dbReference type="Proteomes" id="UP001501490"/>
    </source>
</evidence>
<accession>A0ABP6ZVR1</accession>
<gene>
    <name evidence="1" type="ORF">GCM10022236_24020</name>
</gene>
<protein>
    <submittedName>
        <fullName evidence="1">Uncharacterized protein</fullName>
    </submittedName>
</protein>
<dbReference type="EMBL" id="BAABAB010000016">
    <property type="protein sequence ID" value="GAA3620981.1"/>
    <property type="molecule type" value="Genomic_DNA"/>
</dbReference>
<reference evidence="2" key="1">
    <citation type="journal article" date="2019" name="Int. J. Syst. Evol. Microbiol.">
        <title>The Global Catalogue of Microorganisms (GCM) 10K type strain sequencing project: providing services to taxonomists for standard genome sequencing and annotation.</title>
        <authorList>
            <consortium name="The Broad Institute Genomics Platform"/>
            <consortium name="The Broad Institute Genome Sequencing Center for Infectious Disease"/>
            <person name="Wu L."/>
            <person name="Ma J."/>
        </authorList>
    </citation>
    <scope>NUCLEOTIDE SEQUENCE [LARGE SCALE GENOMIC DNA]</scope>
    <source>
        <strain evidence="2">JCM 16929</strain>
    </source>
</reference>
<keyword evidence="2" id="KW-1185">Reference proteome</keyword>